<reference evidence="1" key="1">
    <citation type="submission" date="2020-01" db="EMBL/GenBank/DDBJ databases">
        <authorList>
            <person name="Rat A."/>
        </authorList>
    </citation>
    <scope>NUCLEOTIDE SEQUENCE</scope>
    <source>
        <strain evidence="1">LMG 31231</strain>
    </source>
</reference>
<sequence>RAAMLQRAGALDDAAMLRAARGGEVAFVTVGLSGLSRVPRSAVDHAVATRCAKSVAGMCRQAGLGPATTEAVVGLLAPGMPGMTEMGPAPVGEGELRWRIDALARAAAR</sequence>
<name>A0A9X9X4X2_9PROT</name>
<accession>A0A9X9X4X2</accession>
<keyword evidence="2" id="KW-1185">Reference proteome</keyword>
<dbReference type="AlphaFoldDB" id="A0A9X9X4X2"/>
<dbReference type="RefSeq" id="WP_211864857.1">
    <property type="nucleotide sequence ID" value="NZ_JAAEDM010000163.1"/>
</dbReference>
<gene>
    <name evidence="1" type="ORF">GXW76_25015</name>
</gene>
<dbReference type="Pfam" id="PF10098">
    <property type="entry name" value="DUF2336"/>
    <property type="match status" value="1"/>
</dbReference>
<dbReference type="Proteomes" id="UP001138751">
    <property type="component" value="Unassembled WGS sequence"/>
</dbReference>
<dbReference type="EMBL" id="JAAEDM010000163">
    <property type="protein sequence ID" value="MBR0674451.1"/>
    <property type="molecule type" value="Genomic_DNA"/>
</dbReference>
<reference evidence="1" key="2">
    <citation type="journal article" date="2021" name="Syst. Appl. Microbiol.">
        <title>Roseomonas hellenica sp. nov., isolated from roots of wild-growing Alkanna tinctoria.</title>
        <authorList>
            <person name="Rat A."/>
            <person name="Naranjo H.D."/>
            <person name="Lebbe L."/>
            <person name="Cnockaert M."/>
            <person name="Krigas N."/>
            <person name="Grigoriadou K."/>
            <person name="Maloupa E."/>
            <person name="Willems A."/>
        </authorList>
    </citation>
    <scope>NUCLEOTIDE SEQUENCE</scope>
    <source>
        <strain evidence="1">LMG 31231</strain>
    </source>
</reference>
<evidence type="ECO:0000313" key="1">
    <source>
        <dbReference type="EMBL" id="MBR0674451.1"/>
    </source>
</evidence>
<feature type="non-terminal residue" evidence="1">
    <location>
        <position position="1"/>
    </location>
</feature>
<organism evidence="1 2">
    <name type="scientific">Neoroseomonas soli</name>
    <dbReference type="NCBI Taxonomy" id="1081025"/>
    <lineage>
        <taxon>Bacteria</taxon>
        <taxon>Pseudomonadati</taxon>
        <taxon>Pseudomonadota</taxon>
        <taxon>Alphaproteobacteria</taxon>
        <taxon>Acetobacterales</taxon>
        <taxon>Acetobacteraceae</taxon>
        <taxon>Neoroseomonas</taxon>
    </lineage>
</organism>
<proteinExistence type="predicted"/>
<evidence type="ECO:0000313" key="2">
    <source>
        <dbReference type="Proteomes" id="UP001138751"/>
    </source>
</evidence>
<protein>
    <submittedName>
        <fullName evidence="1">DUF2336 domain-containing protein</fullName>
    </submittedName>
</protein>
<dbReference type="InterPro" id="IPR019285">
    <property type="entry name" value="DUF2336"/>
</dbReference>
<comment type="caution">
    <text evidence="1">The sequence shown here is derived from an EMBL/GenBank/DDBJ whole genome shotgun (WGS) entry which is preliminary data.</text>
</comment>